<dbReference type="OrthoDB" id="6366580at2759"/>
<dbReference type="Proteomes" id="UP000076858">
    <property type="component" value="Unassembled WGS sequence"/>
</dbReference>
<reference evidence="7 8" key="1">
    <citation type="submission" date="2016-03" db="EMBL/GenBank/DDBJ databases">
        <title>EvidentialGene: Evidence-directed Construction of Genes on Genomes.</title>
        <authorList>
            <person name="Gilbert D.G."/>
            <person name="Choi J.-H."/>
            <person name="Mockaitis K."/>
            <person name="Colbourne J."/>
            <person name="Pfrender M."/>
        </authorList>
    </citation>
    <scope>NUCLEOTIDE SEQUENCE [LARGE SCALE GENOMIC DNA]</scope>
    <source>
        <strain evidence="7 8">Xinb3</strain>
        <tissue evidence="7">Complete organism</tissue>
    </source>
</reference>
<feature type="compositionally biased region" description="Basic and acidic residues" evidence="6">
    <location>
        <begin position="296"/>
        <end position="305"/>
    </location>
</feature>
<keyword evidence="8" id="KW-1185">Reference proteome</keyword>
<evidence type="ECO:0000313" key="7">
    <source>
        <dbReference type="EMBL" id="KZS04102.1"/>
    </source>
</evidence>
<keyword evidence="5" id="KW-0539">Nucleus</keyword>
<sequence length="682" mass="77566">MDNCKVISFGQNGIPMSDGVTISGILVMDQTQQLFARGGRRVRDPSANYFVYGIRIKIQNNIPDYNSRDVHGEAPNRYQQRALNGHRIDDVRYSDDNRIYQDQRFDQPRNIRRDADRDFYRHPTRDDQPRYYPRDADFYRYPTRTINQDTVLEIWTSIINQLEAINQETALEMRTFADAGKISAILTVIVFTKSIELTVNTYRMGLLPAATKEPGIYIWRMCGIPQLICHAMTQKQITHTQSEMYVLTPLDVKSQMVARMMKEGDVISMADNGNNKTSNPDPRDEHNKSKNRRGPARKETYKRVGDVVVLPPENQPENSTEDNLDQHHHVPEDDPDPQTEESDGNPDEYYDPNDNPNDEPHEEAFDETGDTPHETAVPVDYLPHLKVPKKGKPTSVGSFFRKMFTRTAGKKANSRKEAEESFADDVDQTLQDVVCTSTVFAVLSVLQFSPKWKTNSIQYEEFPCNKVPKDTQMKIDILLAEMIVMDNLPLTVLPRDGFRRLISFIAPTYNIPSYEKIRDTIILSIYARTAVVVKTVLKSCDVVTIMLDLWSSNSMVGFMGVSCSSVTADYVPFTCFLNMKEMPSNHTAEAILSESECVVSDWELNGKGLTPSRSRTSKEKFRNEAGFKPTKKGATHIQEMVQIEPNEEAVDVDPSFEAITRSAVEENPTLIQKEIDSINLPS</sequence>
<organism evidence="7 8">
    <name type="scientific">Daphnia magna</name>
    <dbReference type="NCBI Taxonomy" id="35525"/>
    <lineage>
        <taxon>Eukaryota</taxon>
        <taxon>Metazoa</taxon>
        <taxon>Ecdysozoa</taxon>
        <taxon>Arthropoda</taxon>
        <taxon>Crustacea</taxon>
        <taxon>Branchiopoda</taxon>
        <taxon>Diplostraca</taxon>
        <taxon>Cladocera</taxon>
        <taxon>Anomopoda</taxon>
        <taxon>Daphniidae</taxon>
        <taxon>Daphnia</taxon>
    </lineage>
</organism>
<evidence type="ECO:0000256" key="3">
    <source>
        <dbReference type="ARBA" id="ARBA00022771"/>
    </source>
</evidence>
<evidence type="ECO:0000256" key="6">
    <source>
        <dbReference type="SAM" id="MobiDB-lite"/>
    </source>
</evidence>
<evidence type="ECO:0000256" key="1">
    <source>
        <dbReference type="ARBA" id="ARBA00004123"/>
    </source>
</evidence>
<dbReference type="PANTHER" id="PTHR46481">
    <property type="entry name" value="ZINC FINGER BED DOMAIN-CONTAINING PROTEIN 4"/>
    <property type="match status" value="1"/>
</dbReference>
<dbReference type="InterPro" id="IPR052035">
    <property type="entry name" value="ZnF_BED_domain_contain"/>
</dbReference>
<feature type="region of interest" description="Disordered" evidence="6">
    <location>
        <begin position="266"/>
        <end position="388"/>
    </location>
</feature>
<proteinExistence type="predicted"/>
<comment type="caution">
    <text evidence="7">The sequence shown here is derived from an EMBL/GenBank/DDBJ whole genome shotgun (WGS) entry which is preliminary data.</text>
</comment>
<protein>
    <submittedName>
        <fullName evidence="7">Uncharacterized protein</fullName>
    </submittedName>
</protein>
<evidence type="ECO:0000256" key="5">
    <source>
        <dbReference type="ARBA" id="ARBA00023242"/>
    </source>
</evidence>
<accession>A0A164LH09</accession>
<dbReference type="GO" id="GO:0008270">
    <property type="term" value="F:zinc ion binding"/>
    <property type="evidence" value="ECO:0007669"/>
    <property type="project" value="UniProtKB-KW"/>
</dbReference>
<name>A0A164LH09_9CRUS</name>
<evidence type="ECO:0000313" key="8">
    <source>
        <dbReference type="Proteomes" id="UP000076858"/>
    </source>
</evidence>
<keyword evidence="2" id="KW-0479">Metal-binding</keyword>
<dbReference type="GO" id="GO:0005634">
    <property type="term" value="C:nucleus"/>
    <property type="evidence" value="ECO:0007669"/>
    <property type="project" value="UniProtKB-SubCell"/>
</dbReference>
<evidence type="ECO:0000256" key="4">
    <source>
        <dbReference type="ARBA" id="ARBA00022833"/>
    </source>
</evidence>
<feature type="compositionally biased region" description="Polar residues" evidence="6">
    <location>
        <begin position="271"/>
        <end position="280"/>
    </location>
</feature>
<gene>
    <name evidence="7" type="ORF">APZ42_033032</name>
</gene>
<dbReference type="EMBL" id="LRGB01003134">
    <property type="protein sequence ID" value="KZS04102.1"/>
    <property type="molecule type" value="Genomic_DNA"/>
</dbReference>
<evidence type="ECO:0000256" key="2">
    <source>
        <dbReference type="ARBA" id="ARBA00022723"/>
    </source>
</evidence>
<dbReference type="SUPFAM" id="SSF140996">
    <property type="entry name" value="Hermes dimerisation domain"/>
    <property type="match status" value="1"/>
</dbReference>
<keyword evidence="4" id="KW-0862">Zinc</keyword>
<comment type="subcellular location">
    <subcellularLocation>
        <location evidence="1">Nucleus</location>
    </subcellularLocation>
</comment>
<dbReference type="AlphaFoldDB" id="A0A164LH09"/>
<feature type="compositionally biased region" description="Acidic residues" evidence="6">
    <location>
        <begin position="333"/>
        <end position="357"/>
    </location>
</feature>
<dbReference type="PANTHER" id="PTHR46481:SF10">
    <property type="entry name" value="ZINC FINGER BED DOMAIN-CONTAINING PROTEIN 39"/>
    <property type="match status" value="1"/>
</dbReference>
<keyword evidence="3" id="KW-0863">Zinc-finger</keyword>